<feature type="region of interest" description="Disordered" evidence="1">
    <location>
        <begin position="113"/>
        <end position="140"/>
    </location>
</feature>
<dbReference type="SUPFAM" id="SSF140453">
    <property type="entry name" value="EsxAB dimer-like"/>
    <property type="match status" value="1"/>
</dbReference>
<reference evidence="2 3" key="1">
    <citation type="journal article" date="2019" name="Int. J. Syst. Evol. Microbiol.">
        <title>The Global Catalogue of Microorganisms (GCM) 10K type strain sequencing project: providing services to taxonomists for standard genome sequencing and annotation.</title>
        <authorList>
            <consortium name="The Broad Institute Genomics Platform"/>
            <consortium name="The Broad Institute Genome Sequencing Center for Infectious Disease"/>
            <person name="Wu L."/>
            <person name="Ma J."/>
        </authorList>
    </citation>
    <scope>NUCLEOTIDE SEQUENCE [LARGE SCALE GENOMIC DNA]</scope>
    <source>
        <strain evidence="2 3">JCM 6921</strain>
    </source>
</reference>
<dbReference type="Proteomes" id="UP001500058">
    <property type="component" value="Unassembled WGS sequence"/>
</dbReference>
<protein>
    <recommendedName>
        <fullName evidence="4">Excreted virulence factor EspC (Type VII ESX diderm)</fullName>
    </recommendedName>
</protein>
<name>A0ABN3IP38_9ACTN</name>
<gene>
    <name evidence="2" type="ORF">GCM10010420_43830</name>
</gene>
<sequence>MSFDEEWAQLVAKATQERETRMSLNGHGGGGSGKKLRVTPGELTERAGRTDAIRGDFAKADNAAMKETEQIADGLKGFKSAAAFATFQERWREQMKYLQNLLDNGVAKPLRSAASELQREDSDQAKVIDGLKQDEKDEKK</sequence>
<dbReference type="EMBL" id="BAAATJ010000023">
    <property type="protein sequence ID" value="GAA2410295.1"/>
    <property type="molecule type" value="Genomic_DNA"/>
</dbReference>
<comment type="caution">
    <text evidence="2">The sequence shown here is derived from an EMBL/GenBank/DDBJ whole genome shotgun (WGS) entry which is preliminary data.</text>
</comment>
<proteinExistence type="predicted"/>
<evidence type="ECO:0000313" key="2">
    <source>
        <dbReference type="EMBL" id="GAA2410295.1"/>
    </source>
</evidence>
<keyword evidence="3" id="KW-1185">Reference proteome</keyword>
<accession>A0ABN3IP38</accession>
<feature type="region of interest" description="Disordered" evidence="1">
    <location>
        <begin position="1"/>
        <end position="50"/>
    </location>
</feature>
<evidence type="ECO:0000256" key="1">
    <source>
        <dbReference type="SAM" id="MobiDB-lite"/>
    </source>
</evidence>
<dbReference type="Gene3D" id="1.10.287.1060">
    <property type="entry name" value="ESAT-6-like"/>
    <property type="match status" value="1"/>
</dbReference>
<dbReference type="InterPro" id="IPR036689">
    <property type="entry name" value="ESAT-6-like_sf"/>
</dbReference>
<organism evidence="2 3">
    <name type="scientific">Streptomyces glaucosporus</name>
    <dbReference type="NCBI Taxonomy" id="284044"/>
    <lineage>
        <taxon>Bacteria</taxon>
        <taxon>Bacillati</taxon>
        <taxon>Actinomycetota</taxon>
        <taxon>Actinomycetes</taxon>
        <taxon>Kitasatosporales</taxon>
        <taxon>Streptomycetaceae</taxon>
        <taxon>Streptomyces</taxon>
    </lineage>
</organism>
<evidence type="ECO:0000313" key="3">
    <source>
        <dbReference type="Proteomes" id="UP001500058"/>
    </source>
</evidence>
<dbReference type="Pfam" id="PF10824">
    <property type="entry name" value="T7SS_ESX_EspC"/>
    <property type="match status" value="1"/>
</dbReference>
<feature type="compositionally biased region" description="Basic and acidic residues" evidence="1">
    <location>
        <begin position="117"/>
        <end position="140"/>
    </location>
</feature>
<evidence type="ECO:0008006" key="4">
    <source>
        <dbReference type="Google" id="ProtNLM"/>
    </source>
</evidence>
<dbReference type="InterPro" id="IPR022536">
    <property type="entry name" value="EspC"/>
</dbReference>